<name>A0ABY3RKE8_9BRAD</name>
<protein>
    <recommendedName>
        <fullName evidence="5">Ricin B lectin domain-containing protein</fullName>
    </recommendedName>
</protein>
<dbReference type="RefSeq" id="WP_231327248.1">
    <property type="nucleotide sequence ID" value="NZ_CP088156.1"/>
</dbReference>
<feature type="region of interest" description="Disordered" evidence="1">
    <location>
        <begin position="204"/>
        <end position="256"/>
    </location>
</feature>
<gene>
    <name evidence="3" type="ORF">LQG66_16475</name>
</gene>
<dbReference type="EMBL" id="CP088156">
    <property type="protein sequence ID" value="UFZ07798.1"/>
    <property type="molecule type" value="Genomic_DNA"/>
</dbReference>
<keyword evidence="4" id="KW-1185">Reference proteome</keyword>
<evidence type="ECO:0008006" key="5">
    <source>
        <dbReference type="Google" id="ProtNLM"/>
    </source>
</evidence>
<proteinExistence type="predicted"/>
<keyword evidence="2" id="KW-0732">Signal</keyword>
<evidence type="ECO:0000313" key="3">
    <source>
        <dbReference type="EMBL" id="UFZ07798.1"/>
    </source>
</evidence>
<feature type="signal peptide" evidence="2">
    <location>
        <begin position="1"/>
        <end position="29"/>
    </location>
</feature>
<dbReference type="Proteomes" id="UP001431010">
    <property type="component" value="Chromosome"/>
</dbReference>
<evidence type="ECO:0000313" key="4">
    <source>
        <dbReference type="Proteomes" id="UP001431010"/>
    </source>
</evidence>
<feature type="chain" id="PRO_5045188773" description="Ricin B lectin domain-containing protein" evidence="2">
    <location>
        <begin position="30"/>
        <end position="256"/>
    </location>
</feature>
<organism evidence="3 4">
    <name type="scientific">Bradyrhizobium ontarionense</name>
    <dbReference type="NCBI Taxonomy" id="2898149"/>
    <lineage>
        <taxon>Bacteria</taxon>
        <taxon>Pseudomonadati</taxon>
        <taxon>Pseudomonadota</taxon>
        <taxon>Alphaproteobacteria</taxon>
        <taxon>Hyphomicrobiales</taxon>
        <taxon>Nitrobacteraceae</taxon>
        <taxon>Bradyrhizobium</taxon>
    </lineage>
</organism>
<reference evidence="3" key="1">
    <citation type="journal article" date="2024" name="Antonie Van Leeuwenhoek">
        <title>Bradyrhizobium ontarionense sp. nov., a novel bacterial symbiont isolated from Aeschynomene indica (Indian jointvetch), harbours photosynthesis, nitrogen fixation and nitrous oxide (N2O) reductase genes.</title>
        <authorList>
            <person name="Bromfield E.S.P."/>
            <person name="Cloutier S."/>
        </authorList>
    </citation>
    <scope>NUCLEOTIDE SEQUENCE</scope>
    <source>
        <strain evidence="3">A19</strain>
    </source>
</reference>
<sequence>MLLISFRYIAMVAVAIAMLAALMPRAASAGAGFFDLRTLCQPFEIHNGSPEESACLKEQPAIARRDGRKLTLRLANGKTKVITDARECEPEGPEAACISYRLVGHIGDRHYIVLVTPYECPYVMLVNRRTGAEIKIGSGPFLSPNGKRFITIDPRDDGNCGIDYRIAIFSNGDSPRLEWSYKPEGLEQYEVDTWIDDNRVRLQASSDTNKEAPTDLTRTAQGWQLKRPNGEMSMGSPATPTQAPPLQPAASSSGSR</sequence>
<evidence type="ECO:0000256" key="2">
    <source>
        <dbReference type="SAM" id="SignalP"/>
    </source>
</evidence>
<accession>A0ABY3RKE8</accession>
<evidence type="ECO:0000256" key="1">
    <source>
        <dbReference type="SAM" id="MobiDB-lite"/>
    </source>
</evidence>